<reference evidence="1" key="1">
    <citation type="journal article" date="2023" name="Science">
        <title>Genome structures resolve the early diversification of teleost fishes.</title>
        <authorList>
            <person name="Parey E."/>
            <person name="Louis A."/>
            <person name="Montfort J."/>
            <person name="Bouchez O."/>
            <person name="Roques C."/>
            <person name="Iampietro C."/>
            <person name="Lluch J."/>
            <person name="Castinel A."/>
            <person name="Donnadieu C."/>
            <person name="Desvignes T."/>
            <person name="Floi Bucao C."/>
            <person name="Jouanno E."/>
            <person name="Wen M."/>
            <person name="Mejri S."/>
            <person name="Dirks R."/>
            <person name="Jansen H."/>
            <person name="Henkel C."/>
            <person name="Chen W.J."/>
            <person name="Zahm M."/>
            <person name="Cabau C."/>
            <person name="Klopp C."/>
            <person name="Thompson A.W."/>
            <person name="Robinson-Rechavi M."/>
            <person name="Braasch I."/>
            <person name="Lecointre G."/>
            <person name="Bobe J."/>
            <person name="Postlethwait J.H."/>
            <person name="Berthelot C."/>
            <person name="Roest Crollius H."/>
            <person name="Guiguen Y."/>
        </authorList>
    </citation>
    <scope>NUCLEOTIDE SEQUENCE</scope>
    <source>
        <strain evidence="1">WJC10195</strain>
    </source>
</reference>
<dbReference type="EMBL" id="JAINUF010000004">
    <property type="protein sequence ID" value="KAJ8363903.1"/>
    <property type="molecule type" value="Genomic_DNA"/>
</dbReference>
<gene>
    <name evidence="1" type="ORF">SKAU_G00127340</name>
</gene>
<evidence type="ECO:0000313" key="1">
    <source>
        <dbReference type="EMBL" id="KAJ8363903.1"/>
    </source>
</evidence>
<comment type="caution">
    <text evidence="1">The sequence shown here is derived from an EMBL/GenBank/DDBJ whole genome shotgun (WGS) entry which is preliminary data.</text>
</comment>
<protein>
    <submittedName>
        <fullName evidence="1">Uncharacterized protein</fullName>
    </submittedName>
</protein>
<organism evidence="1 2">
    <name type="scientific">Synaphobranchus kaupii</name>
    <name type="common">Kaup's arrowtooth eel</name>
    <dbReference type="NCBI Taxonomy" id="118154"/>
    <lineage>
        <taxon>Eukaryota</taxon>
        <taxon>Metazoa</taxon>
        <taxon>Chordata</taxon>
        <taxon>Craniata</taxon>
        <taxon>Vertebrata</taxon>
        <taxon>Euteleostomi</taxon>
        <taxon>Actinopterygii</taxon>
        <taxon>Neopterygii</taxon>
        <taxon>Teleostei</taxon>
        <taxon>Anguilliformes</taxon>
        <taxon>Synaphobranchidae</taxon>
        <taxon>Synaphobranchus</taxon>
    </lineage>
</organism>
<accession>A0A9Q1J302</accession>
<evidence type="ECO:0000313" key="2">
    <source>
        <dbReference type="Proteomes" id="UP001152622"/>
    </source>
</evidence>
<sequence length="136" mass="15262">MTASSDWSRNQYVKTGRKEDGFDPSPVVAHYPRAKSNISRDNVNYSRTSCKHRTAGYSLESLASHRRLPLPYITKGEVERLVSSASRLIETAPAEVISLAGRLAELPRVKNRQANDCGRVSVFYNHLWSIKLQSDA</sequence>
<keyword evidence="2" id="KW-1185">Reference proteome</keyword>
<name>A0A9Q1J302_SYNKA</name>
<dbReference type="Proteomes" id="UP001152622">
    <property type="component" value="Chromosome 4"/>
</dbReference>
<dbReference type="OrthoDB" id="8964929at2759"/>
<dbReference type="AlphaFoldDB" id="A0A9Q1J302"/>
<proteinExistence type="predicted"/>